<keyword evidence="3" id="KW-1185">Reference proteome</keyword>
<accession>A0ABQ7ABB2</accession>
<keyword evidence="1" id="KW-0175">Coiled coil</keyword>
<evidence type="ECO:0000313" key="3">
    <source>
        <dbReference type="Proteomes" id="UP000266723"/>
    </source>
</evidence>
<name>A0ABQ7ABB2_BRACR</name>
<sequence length="73" mass="8034">MKLTILARAKLEDMFTEKEARDDKVKELETVAKELASAVETATAKAESLQAALGASINPRKVARAVRDAIMRY</sequence>
<evidence type="ECO:0000313" key="2">
    <source>
        <dbReference type="EMBL" id="KAF3494975.1"/>
    </source>
</evidence>
<feature type="coiled-coil region" evidence="1">
    <location>
        <begin position="25"/>
        <end position="52"/>
    </location>
</feature>
<reference evidence="2 3" key="1">
    <citation type="journal article" date="2020" name="BMC Genomics">
        <title>Intraspecific diversification of the crop wild relative Brassica cretica Lam. using demographic model selection.</title>
        <authorList>
            <person name="Kioukis A."/>
            <person name="Michalopoulou V.A."/>
            <person name="Briers L."/>
            <person name="Pirintsos S."/>
            <person name="Studholme D.J."/>
            <person name="Pavlidis P."/>
            <person name="Sarris P.F."/>
        </authorList>
    </citation>
    <scope>NUCLEOTIDE SEQUENCE [LARGE SCALE GENOMIC DNA]</scope>
    <source>
        <strain evidence="3">cv. PFS-1207/04</strain>
    </source>
</reference>
<gene>
    <name evidence="2" type="ORF">DY000_02055954</name>
</gene>
<organism evidence="2 3">
    <name type="scientific">Brassica cretica</name>
    <name type="common">Mustard</name>
    <dbReference type="NCBI Taxonomy" id="69181"/>
    <lineage>
        <taxon>Eukaryota</taxon>
        <taxon>Viridiplantae</taxon>
        <taxon>Streptophyta</taxon>
        <taxon>Embryophyta</taxon>
        <taxon>Tracheophyta</taxon>
        <taxon>Spermatophyta</taxon>
        <taxon>Magnoliopsida</taxon>
        <taxon>eudicotyledons</taxon>
        <taxon>Gunneridae</taxon>
        <taxon>Pentapetalae</taxon>
        <taxon>rosids</taxon>
        <taxon>malvids</taxon>
        <taxon>Brassicales</taxon>
        <taxon>Brassicaceae</taxon>
        <taxon>Brassiceae</taxon>
        <taxon>Brassica</taxon>
    </lineage>
</organism>
<dbReference type="EMBL" id="QGKV02002055">
    <property type="protein sequence ID" value="KAF3494975.1"/>
    <property type="molecule type" value="Genomic_DNA"/>
</dbReference>
<evidence type="ECO:0000256" key="1">
    <source>
        <dbReference type="SAM" id="Coils"/>
    </source>
</evidence>
<dbReference type="Proteomes" id="UP000266723">
    <property type="component" value="Unassembled WGS sequence"/>
</dbReference>
<protein>
    <submittedName>
        <fullName evidence="2">Uncharacterized protein</fullName>
    </submittedName>
</protein>
<comment type="caution">
    <text evidence="2">The sequence shown here is derived from an EMBL/GenBank/DDBJ whole genome shotgun (WGS) entry which is preliminary data.</text>
</comment>
<proteinExistence type="predicted"/>